<accession>A0A9D3VPM9</accession>
<dbReference type="Proteomes" id="UP000828251">
    <property type="component" value="Unassembled WGS sequence"/>
</dbReference>
<keyword evidence="2" id="KW-1185">Reference proteome</keyword>
<sequence>MRGLSEKGLKEYALKKASSMYYFANHPIEVKGCITLLVTLRDGKYTTTEYVQFFMVDHPMAYNAIFGRPIMRTAKMVIATFCMNIKFPIRT</sequence>
<organism evidence="1 2">
    <name type="scientific">Gossypium stocksii</name>
    <dbReference type="NCBI Taxonomy" id="47602"/>
    <lineage>
        <taxon>Eukaryota</taxon>
        <taxon>Viridiplantae</taxon>
        <taxon>Streptophyta</taxon>
        <taxon>Embryophyta</taxon>
        <taxon>Tracheophyta</taxon>
        <taxon>Spermatophyta</taxon>
        <taxon>Magnoliopsida</taxon>
        <taxon>eudicotyledons</taxon>
        <taxon>Gunneridae</taxon>
        <taxon>Pentapetalae</taxon>
        <taxon>rosids</taxon>
        <taxon>malvids</taxon>
        <taxon>Malvales</taxon>
        <taxon>Malvaceae</taxon>
        <taxon>Malvoideae</taxon>
        <taxon>Gossypium</taxon>
    </lineage>
</organism>
<comment type="caution">
    <text evidence="1">The sequence shown here is derived from an EMBL/GenBank/DDBJ whole genome shotgun (WGS) entry which is preliminary data.</text>
</comment>
<evidence type="ECO:0000313" key="1">
    <source>
        <dbReference type="EMBL" id="KAH1090558.1"/>
    </source>
</evidence>
<dbReference type="EMBL" id="JAIQCV010000006">
    <property type="protein sequence ID" value="KAH1090558.1"/>
    <property type="molecule type" value="Genomic_DNA"/>
</dbReference>
<name>A0A9D3VPM9_9ROSI</name>
<evidence type="ECO:0000313" key="2">
    <source>
        <dbReference type="Proteomes" id="UP000828251"/>
    </source>
</evidence>
<dbReference type="AlphaFoldDB" id="A0A9D3VPM9"/>
<reference evidence="1 2" key="1">
    <citation type="journal article" date="2021" name="Plant Biotechnol. J.">
        <title>Multi-omics assisted identification of the key and species-specific regulatory components of drought-tolerant mechanisms in Gossypium stocksii.</title>
        <authorList>
            <person name="Yu D."/>
            <person name="Ke L."/>
            <person name="Zhang D."/>
            <person name="Wu Y."/>
            <person name="Sun Y."/>
            <person name="Mei J."/>
            <person name="Sun J."/>
            <person name="Sun Y."/>
        </authorList>
    </citation>
    <scope>NUCLEOTIDE SEQUENCE [LARGE SCALE GENOMIC DNA]</scope>
    <source>
        <strain evidence="2">cv. E1</strain>
        <tissue evidence="1">Leaf</tissue>
    </source>
</reference>
<dbReference type="OrthoDB" id="779804at2759"/>
<proteinExistence type="predicted"/>
<gene>
    <name evidence="1" type="ORF">J1N35_017815</name>
</gene>
<protein>
    <submittedName>
        <fullName evidence="1">Uncharacterized protein</fullName>
    </submittedName>
</protein>